<accession>G7VR71</accession>
<dbReference type="PANTHER" id="PTHR31527:SF0">
    <property type="entry name" value="RE64534P"/>
    <property type="match status" value="1"/>
</dbReference>
<gene>
    <name evidence="2" type="ordered locus">HPL003_26280</name>
</gene>
<dbReference type="RefSeq" id="WP_014282650.1">
    <property type="nucleotide sequence ID" value="NC_016641.1"/>
</dbReference>
<feature type="domain" description="DUF1989" evidence="1">
    <location>
        <begin position="22"/>
        <end position="186"/>
    </location>
</feature>
<dbReference type="AlphaFoldDB" id="G7VR71"/>
<evidence type="ECO:0000313" key="2">
    <source>
        <dbReference type="EMBL" id="AET61970.1"/>
    </source>
</evidence>
<protein>
    <submittedName>
        <fullName evidence="2">Urea carboxylase-associated protein 1</fullName>
    </submittedName>
</protein>
<reference key="2">
    <citation type="submission" date="2011-11" db="EMBL/GenBank/DDBJ databases">
        <authorList>
            <person name="Shin S.H."/>
            <person name="Kim S."/>
            <person name="Kim J.Y."/>
        </authorList>
    </citation>
    <scope>NUCLEOTIDE SEQUENCE</scope>
    <source>
        <strain>HPL-003</strain>
    </source>
</reference>
<dbReference type="HOGENOM" id="CLU_079904_0_1_9"/>
<evidence type="ECO:0000313" key="3">
    <source>
        <dbReference type="Proteomes" id="UP000005876"/>
    </source>
</evidence>
<reference evidence="3" key="1">
    <citation type="submission" date="2011-11" db="EMBL/GenBank/DDBJ databases">
        <title>Complete sequence of Paenibacillus terrae HPL-003.</title>
        <authorList>
            <person name="Shin S.H."/>
            <person name="Kim S."/>
            <person name="Kim J.Y."/>
        </authorList>
    </citation>
    <scope>NUCLEOTIDE SEQUENCE [LARGE SCALE GENOMIC DNA]</scope>
    <source>
        <strain evidence="3">HPL-003</strain>
    </source>
</reference>
<dbReference type="OrthoDB" id="9772660at2"/>
<dbReference type="KEGG" id="pta:HPL003_26280"/>
<sequence length="219" mass="24241">MLKAFHRVESPRNPEAAVYDKVIPAGEGWMYELQPGQVLRIVDLEGNQAADTLFYDADHPEDHYSAVRTFNAQSNIYLTTGSTLLAESGKELAAIVADTCGRHDTLGGSCSSQSNTVRYAHEKGHMHNCRDTFMLELAKHPEGHRYAKRDLSPNINFFMNVPVTPEGGLTFEDGVSGPGCYVELQSKCHSMVLISNCPQLNNPCNAYNPTPVQVLIWNE</sequence>
<dbReference type="Proteomes" id="UP000005876">
    <property type="component" value="Chromosome"/>
</dbReference>
<dbReference type="EMBL" id="CP003107">
    <property type="protein sequence ID" value="AET61970.1"/>
    <property type="molecule type" value="Genomic_DNA"/>
</dbReference>
<dbReference type="PANTHER" id="PTHR31527">
    <property type="entry name" value="RE64534P"/>
    <property type="match status" value="1"/>
</dbReference>
<dbReference type="NCBIfam" id="TIGR03424">
    <property type="entry name" value="urea_degr_1"/>
    <property type="match status" value="1"/>
</dbReference>
<dbReference type="Pfam" id="PF09347">
    <property type="entry name" value="DUF1989"/>
    <property type="match status" value="1"/>
</dbReference>
<dbReference type="InterPro" id="IPR018959">
    <property type="entry name" value="DUF1989"/>
</dbReference>
<name>G7VR71_PAETH</name>
<organism evidence="2 3">
    <name type="scientific">Paenibacillus terrae (strain HPL-003)</name>
    <dbReference type="NCBI Taxonomy" id="985665"/>
    <lineage>
        <taxon>Bacteria</taxon>
        <taxon>Bacillati</taxon>
        <taxon>Bacillota</taxon>
        <taxon>Bacilli</taxon>
        <taxon>Bacillales</taxon>
        <taxon>Paenibacillaceae</taxon>
        <taxon>Paenibacillus</taxon>
    </lineage>
</organism>
<reference evidence="2 3" key="3">
    <citation type="journal article" date="2012" name="J. Bacteriol.">
        <title>Genome Sequence of Paenibacillus terrae HPL-003, a Xylanase-Producing Bacterium Isolated from Soil Found in Forest Residue.</title>
        <authorList>
            <person name="Shin S.H."/>
            <person name="Kim S."/>
            <person name="Kim J.Y."/>
            <person name="Song H.Y."/>
            <person name="Cho S.J."/>
            <person name="Kim D.R."/>
            <person name="Lee K.I."/>
            <person name="Lim H.K."/>
            <person name="Park N.J."/>
            <person name="Hwang I.T."/>
            <person name="Yang K.S."/>
        </authorList>
    </citation>
    <scope>NUCLEOTIDE SEQUENCE [LARGE SCALE GENOMIC DNA]</scope>
    <source>
        <strain evidence="2 3">HPL-003</strain>
    </source>
</reference>
<dbReference type="STRING" id="985665.HPL003_26280"/>
<dbReference type="eggNOG" id="COG3665">
    <property type="taxonomic scope" value="Bacteria"/>
</dbReference>
<evidence type="ECO:0000259" key="1">
    <source>
        <dbReference type="Pfam" id="PF09347"/>
    </source>
</evidence>
<proteinExistence type="predicted"/>
<dbReference type="InterPro" id="IPR017791">
    <property type="entry name" value="UAAP2"/>
</dbReference>